<dbReference type="PIRSF" id="PIRSF002070">
    <property type="entry name" value="SSB"/>
    <property type="match status" value="1"/>
</dbReference>
<dbReference type="Pfam" id="PF00436">
    <property type="entry name" value="SSB"/>
    <property type="match status" value="1"/>
</dbReference>
<evidence type="ECO:0000256" key="3">
    <source>
        <dbReference type="PIRNR" id="PIRNR002070"/>
    </source>
</evidence>
<dbReference type="InterPro" id="IPR000424">
    <property type="entry name" value="Primosome_PriB/ssb"/>
</dbReference>
<dbReference type="Proteomes" id="UP000269374">
    <property type="component" value="Chromosome"/>
</dbReference>
<feature type="region of interest" description="Disordered" evidence="4">
    <location>
        <begin position="106"/>
        <end position="158"/>
    </location>
</feature>
<dbReference type="SUPFAM" id="SSF50249">
    <property type="entry name" value="Nucleic acid-binding proteins"/>
    <property type="match status" value="1"/>
</dbReference>
<dbReference type="OrthoDB" id="9809878at2"/>
<dbReference type="GO" id="GO:0006260">
    <property type="term" value="P:DNA replication"/>
    <property type="evidence" value="ECO:0007669"/>
    <property type="project" value="InterPro"/>
</dbReference>
<evidence type="ECO:0000313" key="6">
    <source>
        <dbReference type="Proteomes" id="UP000269374"/>
    </source>
</evidence>
<reference evidence="5 6" key="1">
    <citation type="submission" date="2018-09" db="EMBL/GenBank/DDBJ databases">
        <title>Genome sequencing of strain 1JSPR-7.</title>
        <authorList>
            <person name="Heo J."/>
            <person name="Kim S.-J."/>
            <person name="Kwon S.-W."/>
        </authorList>
    </citation>
    <scope>NUCLEOTIDE SEQUENCE [LARGE SCALE GENOMIC DNA]</scope>
    <source>
        <strain evidence="5 6">1JSPR-7</strain>
    </source>
</reference>
<dbReference type="HAMAP" id="MF_00984">
    <property type="entry name" value="SSB"/>
    <property type="match status" value="1"/>
</dbReference>
<feature type="compositionally biased region" description="Polar residues" evidence="4">
    <location>
        <begin position="123"/>
        <end position="138"/>
    </location>
</feature>
<organism evidence="5 6">
    <name type="scientific">Lactococcus allomyrinae</name>
    <dbReference type="NCBI Taxonomy" id="2419773"/>
    <lineage>
        <taxon>Bacteria</taxon>
        <taxon>Bacillati</taxon>
        <taxon>Bacillota</taxon>
        <taxon>Bacilli</taxon>
        <taxon>Lactobacillales</taxon>
        <taxon>Streptococcaceae</taxon>
        <taxon>Lactococcus</taxon>
    </lineage>
</organism>
<comment type="subunit">
    <text evidence="2">Homotetramer.</text>
</comment>
<gene>
    <name evidence="5" type="primary">ssb</name>
    <name evidence="5" type="ORF">D7I46_01040</name>
</gene>
<dbReference type="Gene3D" id="2.40.50.140">
    <property type="entry name" value="Nucleic acid-binding proteins"/>
    <property type="match status" value="1"/>
</dbReference>
<dbReference type="InterPro" id="IPR011344">
    <property type="entry name" value="ssDNA-bd"/>
</dbReference>
<dbReference type="PANTHER" id="PTHR10302">
    <property type="entry name" value="SINGLE-STRANDED DNA-BINDING PROTEIN"/>
    <property type="match status" value="1"/>
</dbReference>
<dbReference type="GO" id="GO:0009295">
    <property type="term" value="C:nucleoid"/>
    <property type="evidence" value="ECO:0007669"/>
    <property type="project" value="TreeGrafter"/>
</dbReference>
<dbReference type="PANTHER" id="PTHR10302:SF27">
    <property type="entry name" value="SINGLE-STRANDED DNA-BINDING PROTEIN"/>
    <property type="match status" value="1"/>
</dbReference>
<protein>
    <recommendedName>
        <fullName evidence="2 3">Single-stranded DNA-binding protein</fullName>
        <shortName evidence="2">SSB</shortName>
    </recommendedName>
</protein>
<keyword evidence="1 2" id="KW-0238">DNA-binding</keyword>
<dbReference type="KEGG" id="lact:D7I46_01040"/>
<name>A0A387BTT9_9LACT</name>
<dbReference type="NCBIfam" id="TIGR00621">
    <property type="entry name" value="ssb"/>
    <property type="match status" value="1"/>
</dbReference>
<evidence type="ECO:0000256" key="1">
    <source>
        <dbReference type="ARBA" id="ARBA00023125"/>
    </source>
</evidence>
<dbReference type="CDD" id="cd04496">
    <property type="entry name" value="SSB_OBF"/>
    <property type="match status" value="1"/>
</dbReference>
<feature type="compositionally biased region" description="Low complexity" evidence="4">
    <location>
        <begin position="107"/>
        <end position="122"/>
    </location>
</feature>
<evidence type="ECO:0000256" key="4">
    <source>
        <dbReference type="SAM" id="MobiDB-lite"/>
    </source>
</evidence>
<sequence length="158" mass="17465">MMNNTQLIGRTTKVIELQTSPAGKSYARFTIAVNRRFKNANGEREADFIPCIIFGQSAEIFSKYVQKGDLVGIDGELRTSNYTDKDGNKRFNMEVIVTAFDFLPSHNQNAQGNQSTQQGQQNPSAYQAPQANSGQASTYDDPFSGGTPMEINPEDLPF</sequence>
<evidence type="ECO:0000256" key="2">
    <source>
        <dbReference type="HAMAP-Rule" id="MF_00984"/>
    </source>
</evidence>
<dbReference type="GO" id="GO:0003697">
    <property type="term" value="F:single-stranded DNA binding"/>
    <property type="evidence" value="ECO:0007669"/>
    <property type="project" value="UniProtKB-UniRule"/>
</dbReference>
<dbReference type="PROSITE" id="PS50935">
    <property type="entry name" value="SSB"/>
    <property type="match status" value="1"/>
</dbReference>
<accession>A0A387BTT9</accession>
<dbReference type="AlphaFoldDB" id="A0A387BTT9"/>
<comment type="caution">
    <text evidence="2">Lacks conserved residue(s) required for the propagation of feature annotation.</text>
</comment>
<dbReference type="EMBL" id="CP032627">
    <property type="protein sequence ID" value="AYG01881.1"/>
    <property type="molecule type" value="Genomic_DNA"/>
</dbReference>
<dbReference type="InterPro" id="IPR012340">
    <property type="entry name" value="NA-bd_OB-fold"/>
</dbReference>
<proteinExistence type="inferred from homology"/>
<keyword evidence="6" id="KW-1185">Reference proteome</keyword>
<evidence type="ECO:0000313" key="5">
    <source>
        <dbReference type="EMBL" id="AYG01881.1"/>
    </source>
</evidence>